<dbReference type="RefSeq" id="WP_079683912.1">
    <property type="nucleotide sequence ID" value="NZ_FUYQ01000019.1"/>
</dbReference>
<proteinExistence type="predicted"/>
<dbReference type="GO" id="GO:0008299">
    <property type="term" value="P:isoprenoid biosynthetic process"/>
    <property type="evidence" value="ECO:0007669"/>
    <property type="project" value="UniProtKB-ARBA"/>
</dbReference>
<dbReference type="InterPro" id="IPR044843">
    <property type="entry name" value="Trans_IPPS_bact-type"/>
</dbReference>
<reference evidence="3" key="1">
    <citation type="submission" date="2017-02" db="EMBL/GenBank/DDBJ databases">
        <authorList>
            <person name="Varghese N."/>
            <person name="Submissions S."/>
        </authorList>
    </citation>
    <scope>NUCLEOTIDE SEQUENCE [LARGE SCALE GENOMIC DNA]</scope>
    <source>
        <strain evidence="3">DSM 24967</strain>
    </source>
</reference>
<dbReference type="Proteomes" id="UP000190852">
    <property type="component" value="Unassembled WGS sequence"/>
</dbReference>
<dbReference type="InterPro" id="IPR019845">
    <property type="entry name" value="Squalene/phytoene_synthase_CS"/>
</dbReference>
<keyword evidence="3" id="KW-1185">Reference proteome</keyword>
<dbReference type="InterPro" id="IPR002060">
    <property type="entry name" value="Squ/phyt_synthse"/>
</dbReference>
<evidence type="ECO:0000313" key="2">
    <source>
        <dbReference type="EMBL" id="SKB71518.1"/>
    </source>
</evidence>
<dbReference type="PROSITE" id="PS01045">
    <property type="entry name" value="SQUALEN_PHYTOEN_SYN_2"/>
    <property type="match status" value="1"/>
</dbReference>
<name>A0A1T5DIF6_9BACT</name>
<evidence type="ECO:0000256" key="1">
    <source>
        <dbReference type="ARBA" id="ARBA00022679"/>
    </source>
</evidence>
<organism evidence="2 3">
    <name type="scientific">Parabacteroides chartae</name>
    <dbReference type="NCBI Taxonomy" id="1037355"/>
    <lineage>
        <taxon>Bacteria</taxon>
        <taxon>Pseudomonadati</taxon>
        <taxon>Bacteroidota</taxon>
        <taxon>Bacteroidia</taxon>
        <taxon>Bacteroidales</taxon>
        <taxon>Tannerellaceae</taxon>
        <taxon>Parabacteroides</taxon>
    </lineage>
</organism>
<dbReference type="AlphaFoldDB" id="A0A1T5DIF6"/>
<dbReference type="EMBL" id="FUYQ01000019">
    <property type="protein sequence ID" value="SKB71518.1"/>
    <property type="molecule type" value="Genomic_DNA"/>
</dbReference>
<protein>
    <submittedName>
        <fullName evidence="2">Phytoene/squalene synthetase</fullName>
    </submittedName>
</protein>
<sequence>MDPLYSTLSFDISRLVTQRYSTSFSLGITCFDPQIRGPIYSLYGFVRFADEIVDSFHEYDKAKLLDDFERDFYKAKAEGISLNPILNSFQQTVKRYNIDDDLIQAFISSMRSDLLRSSYSEKEIKDYIYGSADVVGLMCLKIFVDGNQSEYDRLKPYAMRLGSAFQKINFLRDIGHDIQELHRIYFPVLRNQPLNELTKKEILEEIEEDYKVAMQGIRQLPKCAYAGVYTAYLYYYTLTRKIEKTPANILLTKRVRVSDYEKIWLFVKAFVSTKFN</sequence>
<dbReference type="SUPFAM" id="SSF48576">
    <property type="entry name" value="Terpenoid synthases"/>
    <property type="match status" value="1"/>
</dbReference>
<keyword evidence="1" id="KW-0808">Transferase</keyword>
<dbReference type="InterPro" id="IPR008949">
    <property type="entry name" value="Isoprenoid_synthase_dom_sf"/>
</dbReference>
<gene>
    <name evidence="2" type="ORF">SAMN05660349_02462</name>
</gene>
<dbReference type="SFLD" id="SFLDG01212">
    <property type="entry name" value="Phytoene_synthase_like"/>
    <property type="match status" value="1"/>
</dbReference>
<dbReference type="SFLD" id="SFLDG01018">
    <property type="entry name" value="Squalene/Phytoene_Synthase_Lik"/>
    <property type="match status" value="1"/>
</dbReference>
<dbReference type="PANTHER" id="PTHR31480">
    <property type="entry name" value="BIFUNCTIONAL LYCOPENE CYCLASE/PHYTOENE SYNTHASE"/>
    <property type="match status" value="1"/>
</dbReference>
<dbReference type="Gene3D" id="1.10.600.10">
    <property type="entry name" value="Farnesyl Diphosphate Synthase"/>
    <property type="match status" value="1"/>
</dbReference>
<dbReference type="GO" id="GO:0004311">
    <property type="term" value="F:geranylgeranyl diphosphate synthase activity"/>
    <property type="evidence" value="ECO:0007669"/>
    <property type="project" value="InterPro"/>
</dbReference>
<evidence type="ECO:0000313" key="3">
    <source>
        <dbReference type="Proteomes" id="UP000190852"/>
    </source>
</evidence>
<dbReference type="Pfam" id="PF00494">
    <property type="entry name" value="SQS_PSY"/>
    <property type="match status" value="1"/>
</dbReference>
<accession>A0A1T5DIF6</accession>
<dbReference type="SFLD" id="SFLDS00005">
    <property type="entry name" value="Isoprenoid_Synthase_Type_I"/>
    <property type="match status" value="1"/>
</dbReference>